<dbReference type="Proteomes" id="UP000183371">
    <property type="component" value="Unassembled WGS sequence"/>
</dbReference>
<organism evidence="1 2">
    <name type="scientific">Pseudovibrio denitrificans</name>
    <dbReference type="NCBI Taxonomy" id="258256"/>
    <lineage>
        <taxon>Bacteria</taxon>
        <taxon>Pseudomonadati</taxon>
        <taxon>Pseudomonadota</taxon>
        <taxon>Alphaproteobacteria</taxon>
        <taxon>Hyphomicrobiales</taxon>
        <taxon>Stappiaceae</taxon>
        <taxon>Pseudovibrio</taxon>
    </lineage>
</organism>
<dbReference type="Gene3D" id="3.30.1460.10">
    <property type="match status" value="1"/>
</dbReference>
<evidence type="ECO:0000313" key="1">
    <source>
        <dbReference type="EMBL" id="SFT99240.1"/>
    </source>
</evidence>
<reference evidence="2" key="1">
    <citation type="submission" date="2016-10" db="EMBL/GenBank/DDBJ databases">
        <authorList>
            <person name="Varghese N."/>
            <person name="Submissions S."/>
        </authorList>
    </citation>
    <scope>NUCLEOTIDE SEQUENCE [LARGE SCALE GENOMIC DNA]</scope>
    <source>
        <strain evidence="2">DSM 17465</strain>
    </source>
</reference>
<name>A0A1I7CII2_9HYPH</name>
<proteinExistence type="predicted"/>
<keyword evidence="2" id="KW-1185">Reference proteome</keyword>
<dbReference type="GO" id="GO:0030254">
    <property type="term" value="P:protein secretion by the type III secretion system"/>
    <property type="evidence" value="ECO:0007669"/>
    <property type="project" value="InterPro"/>
</dbReference>
<accession>A0A1I7CII2</accession>
<evidence type="ECO:0000313" key="2">
    <source>
        <dbReference type="Proteomes" id="UP000183371"/>
    </source>
</evidence>
<protein>
    <submittedName>
        <fullName evidence="1">Tir chaperone protein (CesT) family protein</fullName>
    </submittedName>
</protein>
<sequence length="151" mass="16854">MADQFNSMLAQLGEKWGLSLRLDQQNAAKLTDRHGTVWQLEYYPETGSFTFSGVIDCQIHSEEDYSFWLGLNRERDLMGYSYISVEDGLVHLECTLPADVLDAQQLGNLLENMSGLMVELVDYGAKGTLARSVPLQKSSGHTDGALMFLEV</sequence>
<dbReference type="EMBL" id="FPBD01000006">
    <property type="protein sequence ID" value="SFT99240.1"/>
    <property type="molecule type" value="Genomic_DNA"/>
</dbReference>
<dbReference type="CDD" id="cd17024">
    <property type="entry name" value="T3SC_IA_DspF-like"/>
    <property type="match status" value="1"/>
</dbReference>
<dbReference type="SUPFAM" id="SSF69635">
    <property type="entry name" value="Type III secretory system chaperone-like"/>
    <property type="match status" value="1"/>
</dbReference>
<dbReference type="AlphaFoldDB" id="A0A1I7CII2"/>
<dbReference type="RefSeq" id="WP_054784659.1">
    <property type="nucleotide sequence ID" value="NZ_FPBD01000006.1"/>
</dbReference>
<gene>
    <name evidence="1" type="ORF">SAMN05444141_1062</name>
</gene>